<dbReference type="InterPro" id="IPR014258">
    <property type="entry name" value="CAP_domain_YkwD-like"/>
</dbReference>
<keyword evidence="4" id="KW-1185">Reference proteome</keyword>
<dbReference type="Pfam" id="PF00188">
    <property type="entry name" value="CAP"/>
    <property type="match status" value="1"/>
</dbReference>
<protein>
    <recommendedName>
        <fullName evidence="2">SCP domain-containing protein</fullName>
    </recommendedName>
</protein>
<evidence type="ECO:0000259" key="2">
    <source>
        <dbReference type="Pfam" id="PF00188"/>
    </source>
</evidence>
<name>A0A833HMK1_9FIRM</name>
<dbReference type="NCBIfam" id="TIGR02909">
    <property type="entry name" value="spore_YkwD"/>
    <property type="match status" value="1"/>
</dbReference>
<feature type="region of interest" description="Disordered" evidence="1">
    <location>
        <begin position="36"/>
        <end position="107"/>
    </location>
</feature>
<feature type="domain" description="SCP" evidence="2">
    <location>
        <begin position="120"/>
        <end position="228"/>
    </location>
</feature>
<dbReference type="CDD" id="cd05379">
    <property type="entry name" value="CAP_bacterial"/>
    <property type="match status" value="1"/>
</dbReference>
<comment type="caution">
    <text evidence="3">The sequence shown here is derived from an EMBL/GenBank/DDBJ whole genome shotgun (WGS) entry which is preliminary data.</text>
</comment>
<reference evidence="3 4" key="1">
    <citation type="submission" date="2019-10" db="EMBL/GenBank/DDBJ databases">
        <title>Alkaliphilus serpentinus sp. nov. and Alkaliphilus pronyensis sp. nov., two novel anaerobic alkaliphilic species isolated from the serpentinized-hosted hydrothermal field of the Prony Bay (New Caledonia).</title>
        <authorList>
            <person name="Postec A."/>
        </authorList>
    </citation>
    <scope>NUCLEOTIDE SEQUENCE [LARGE SCALE GENOMIC DNA]</scope>
    <source>
        <strain evidence="3 4">LacT</strain>
    </source>
</reference>
<feature type="compositionally biased region" description="Low complexity" evidence="1">
    <location>
        <begin position="38"/>
        <end position="49"/>
    </location>
</feature>
<dbReference type="PANTHER" id="PTHR31157">
    <property type="entry name" value="SCP DOMAIN-CONTAINING PROTEIN"/>
    <property type="match status" value="1"/>
</dbReference>
<evidence type="ECO:0000256" key="1">
    <source>
        <dbReference type="SAM" id="MobiDB-lite"/>
    </source>
</evidence>
<dbReference type="SUPFAM" id="SSF55797">
    <property type="entry name" value="PR-1-like"/>
    <property type="match status" value="1"/>
</dbReference>
<dbReference type="InterPro" id="IPR035940">
    <property type="entry name" value="CAP_sf"/>
</dbReference>
<feature type="compositionally biased region" description="Pro residues" evidence="1">
    <location>
        <begin position="50"/>
        <end position="102"/>
    </location>
</feature>
<dbReference type="InterPro" id="IPR014044">
    <property type="entry name" value="CAP_dom"/>
</dbReference>
<dbReference type="AlphaFoldDB" id="A0A833HMK1"/>
<dbReference type="Proteomes" id="UP000465601">
    <property type="component" value="Unassembled WGS sequence"/>
</dbReference>
<accession>A0A833HMK1</accession>
<evidence type="ECO:0000313" key="4">
    <source>
        <dbReference type="Proteomes" id="UP000465601"/>
    </source>
</evidence>
<gene>
    <name evidence="3" type="ORF">F8153_11670</name>
</gene>
<dbReference type="Gene3D" id="3.40.33.10">
    <property type="entry name" value="CAP"/>
    <property type="match status" value="1"/>
</dbReference>
<evidence type="ECO:0000313" key="3">
    <source>
        <dbReference type="EMBL" id="KAB3527704.1"/>
    </source>
</evidence>
<proteinExistence type="predicted"/>
<dbReference type="PANTHER" id="PTHR31157:SF1">
    <property type="entry name" value="SCP DOMAIN-CONTAINING PROTEIN"/>
    <property type="match status" value="1"/>
</dbReference>
<organism evidence="3 4">
    <name type="scientific">Alkaliphilus serpentinus</name>
    <dbReference type="NCBI Taxonomy" id="1482731"/>
    <lineage>
        <taxon>Bacteria</taxon>
        <taxon>Bacillati</taxon>
        <taxon>Bacillota</taxon>
        <taxon>Clostridia</taxon>
        <taxon>Peptostreptococcales</taxon>
        <taxon>Natronincolaceae</taxon>
        <taxon>Alkaliphilus</taxon>
    </lineage>
</organism>
<dbReference type="EMBL" id="WBZB01000040">
    <property type="protein sequence ID" value="KAB3527704.1"/>
    <property type="molecule type" value="Genomic_DNA"/>
</dbReference>
<dbReference type="OrthoDB" id="9783944at2"/>
<sequence length="233" mass="24855">MSNLTQGLNVRFVNFTQNGSNFTFVKRYFTRKPVATNPATKAPVATPEAAPAPAPKPEPAPAPAPKPEPAPAPAPAPKPEPAPAPAPAPAPKPEPAPAPAPKPVTENGKHALTADEIRMVEMVNAERTKAGVAPLQIDVDLASVARVKSKDMHDNKYFSHKSPTYGSPFDMMRAFGINYKSAGENLAMHSSVESAHIGLMNSEGHRKNILNPGFTHIGIGIHNGYYTQMFISK</sequence>